<dbReference type="AlphaFoldDB" id="A0A498CRN3"/>
<feature type="region of interest" description="Disordered" evidence="1">
    <location>
        <begin position="21"/>
        <end position="75"/>
    </location>
</feature>
<dbReference type="EMBL" id="RCHT01000008">
    <property type="protein sequence ID" value="RLL11643.1"/>
    <property type="molecule type" value="Genomic_DNA"/>
</dbReference>
<feature type="signal peptide" evidence="2">
    <location>
        <begin position="1"/>
        <end position="20"/>
    </location>
</feature>
<protein>
    <submittedName>
        <fullName evidence="3">WG repeat-containing protein</fullName>
    </submittedName>
</protein>
<evidence type="ECO:0000256" key="2">
    <source>
        <dbReference type="SAM" id="SignalP"/>
    </source>
</evidence>
<keyword evidence="4" id="KW-1185">Reference proteome</keyword>
<comment type="caution">
    <text evidence="3">The sequence shown here is derived from an EMBL/GenBank/DDBJ whole genome shotgun (WGS) entry which is preliminary data.</text>
</comment>
<dbReference type="Proteomes" id="UP000276301">
    <property type="component" value="Unassembled WGS sequence"/>
</dbReference>
<evidence type="ECO:0000313" key="3">
    <source>
        <dbReference type="EMBL" id="RLL11643.1"/>
    </source>
</evidence>
<reference evidence="3 4" key="1">
    <citation type="submission" date="2018-10" db="EMBL/GenBank/DDBJ databases">
        <title>Anaerotruncus faecis sp. nov., isolated from human feces.</title>
        <authorList>
            <person name="Wang Y.-J."/>
        </authorList>
    </citation>
    <scope>NUCLEOTIDE SEQUENCE [LARGE SCALE GENOMIC DNA]</scope>
    <source>
        <strain evidence="3 4">22A2-44</strain>
    </source>
</reference>
<name>A0A498CRN3_9FIRM</name>
<dbReference type="PANTHER" id="PTHR37841">
    <property type="entry name" value="GLR2918 PROTEIN"/>
    <property type="match status" value="1"/>
</dbReference>
<organism evidence="3 4">
    <name type="scientific">Anaerotruncus massiliensis</name>
    <name type="common">ex Liu et al. 2021</name>
    <dbReference type="NCBI Taxonomy" id="2321404"/>
    <lineage>
        <taxon>Bacteria</taxon>
        <taxon>Bacillati</taxon>
        <taxon>Bacillota</taxon>
        <taxon>Clostridia</taxon>
        <taxon>Eubacteriales</taxon>
        <taxon>Oscillospiraceae</taxon>
        <taxon>Anaerotruncus</taxon>
    </lineage>
</organism>
<keyword evidence="2" id="KW-0732">Signal</keyword>
<dbReference type="RefSeq" id="WP_121586740.1">
    <property type="nucleotide sequence ID" value="NZ_RCHT01000008.1"/>
</dbReference>
<dbReference type="PROSITE" id="PS51257">
    <property type="entry name" value="PROKAR_LIPOPROTEIN"/>
    <property type="match status" value="1"/>
</dbReference>
<proteinExistence type="predicted"/>
<dbReference type="InterPro" id="IPR032774">
    <property type="entry name" value="WG_beta_rep"/>
</dbReference>
<sequence length="548" mass="59127">MKKTALLLALLLALSGCQPAAPVEAQNGGSASSAAEESAPASGPADEDSREDPAPQADASYVDAPEPDEPPQTTVGAIELPAEPASSNAGYSVDLLTPAQYDLYYPLNRGGYRQFQTADFFPLGQGGKYAVANRNGRLLTNVEYELGIEGWNSIDGMVPLKKDGKAGAIDAADGSVLVPFEYDDVWCASGSDGSGLYRVQKGDAVEMIDRTGVTRFSMERGDDFTALKKRFVLYKDGMLRFYNQQYSPIANFACDGMEVVSSPRTNEGGRDLIAFDYEGAWGLADSDGKFLTDPVYDEIGYFTGSYAVVTQNGKRGIINDRGKVVVKPEWDDITLYKSSASVCKDNRWGVITDIDSGEPAVKPSYDYIMGFGDYGYACFERNGKFGIMDKEGNEIVPARYDGTLSTSRSLDKGYYILESGDGPFNSGIVDGRGRVIIPTDHYVQPGADGEKLNLVLTPSGKWGFANDRGQFVIDAQFENASPFISGKNVAFVQKDGKICLVNRKGELVLKTVFSDLIGYNPDTMVCAMEYTAADGTVKGCLVKVNLPA</sequence>
<dbReference type="PANTHER" id="PTHR37841:SF1">
    <property type="entry name" value="DUF3298 DOMAIN-CONTAINING PROTEIN"/>
    <property type="match status" value="1"/>
</dbReference>
<feature type="chain" id="PRO_5039342847" evidence="2">
    <location>
        <begin position="21"/>
        <end position="548"/>
    </location>
</feature>
<gene>
    <name evidence="3" type="ORF">D4A47_07010</name>
</gene>
<evidence type="ECO:0000313" key="4">
    <source>
        <dbReference type="Proteomes" id="UP000276301"/>
    </source>
</evidence>
<feature type="compositionally biased region" description="Low complexity" evidence="1">
    <location>
        <begin position="28"/>
        <end position="44"/>
    </location>
</feature>
<accession>A0A498CRN3</accession>
<evidence type="ECO:0000256" key="1">
    <source>
        <dbReference type="SAM" id="MobiDB-lite"/>
    </source>
</evidence>
<dbReference type="Pfam" id="PF14903">
    <property type="entry name" value="WG_beta_rep"/>
    <property type="match status" value="6"/>
</dbReference>